<proteinExistence type="predicted"/>
<dbReference type="PRINTS" id="PR00453">
    <property type="entry name" value="VWFADOMAIN"/>
</dbReference>
<dbReference type="SMART" id="SM00327">
    <property type="entry name" value="VWA"/>
    <property type="match status" value="1"/>
</dbReference>
<sequence length="223" mass="24777">MKDNFVKIVFVIDESGSMGSSRNDVIGGFNAFIDDQKKEKEGDVNVSLYTFSSDVKTVFSNRNIAEVPNLTEKSYHPGGSTSLNDAVGKAINETGSELAAMDEAERPSVVMMVIMTDGEENTSKEFKSSQIRDMIKHQTDKYNWKFIYLGTDITTTRMADDMGIKCRGFSSKLDLMNTMKCVSASAVSYRNMSTKDADIVLDNAMDSMTKTYEKKLGHKISNN</sequence>
<dbReference type="InterPro" id="IPR036465">
    <property type="entry name" value="vWFA_dom_sf"/>
</dbReference>
<protein>
    <submittedName>
        <fullName evidence="2">von Willebrand factor type A domain protein</fullName>
    </submittedName>
</protein>
<evidence type="ECO:0000259" key="1">
    <source>
        <dbReference type="PROSITE" id="PS50234"/>
    </source>
</evidence>
<dbReference type="SUPFAM" id="SSF53300">
    <property type="entry name" value="vWA-like"/>
    <property type="match status" value="1"/>
</dbReference>
<dbReference type="CDD" id="cd00198">
    <property type="entry name" value="vWFA"/>
    <property type="match status" value="1"/>
</dbReference>
<dbReference type="Gene3D" id="3.40.50.410">
    <property type="entry name" value="von Willebrand factor, type A domain"/>
    <property type="match status" value="1"/>
</dbReference>
<dbReference type="PROSITE" id="PS50234">
    <property type="entry name" value="VWFA"/>
    <property type="match status" value="1"/>
</dbReference>
<accession>A0A8S5L946</accession>
<feature type="domain" description="VWFA" evidence="1">
    <location>
        <begin position="7"/>
        <end position="208"/>
    </location>
</feature>
<dbReference type="InterPro" id="IPR002035">
    <property type="entry name" value="VWF_A"/>
</dbReference>
<evidence type="ECO:0000313" key="2">
    <source>
        <dbReference type="EMBL" id="DAD66445.1"/>
    </source>
</evidence>
<name>A0A8S5L946_9CAUD</name>
<dbReference type="Pfam" id="PF00092">
    <property type="entry name" value="VWA"/>
    <property type="match status" value="1"/>
</dbReference>
<organism evidence="2">
    <name type="scientific">Myoviridae sp. ctPuP5</name>
    <dbReference type="NCBI Taxonomy" id="2823543"/>
    <lineage>
        <taxon>Viruses</taxon>
        <taxon>Duplodnaviria</taxon>
        <taxon>Heunggongvirae</taxon>
        <taxon>Uroviricota</taxon>
        <taxon>Caudoviricetes</taxon>
    </lineage>
</organism>
<reference evidence="2" key="1">
    <citation type="journal article" date="2021" name="Proc. Natl. Acad. Sci. U.S.A.">
        <title>A Catalog of Tens of Thousands of Viruses from Human Metagenomes Reveals Hidden Associations with Chronic Diseases.</title>
        <authorList>
            <person name="Tisza M.J."/>
            <person name="Buck C.B."/>
        </authorList>
    </citation>
    <scope>NUCLEOTIDE SEQUENCE</scope>
    <source>
        <strain evidence="2">CtPuP5</strain>
    </source>
</reference>
<dbReference type="EMBL" id="BK014662">
    <property type="protein sequence ID" value="DAD66445.1"/>
    <property type="molecule type" value="Genomic_DNA"/>
</dbReference>